<dbReference type="AlphaFoldDB" id="A0AAV3UEA3"/>
<reference evidence="1 2" key="1">
    <citation type="journal article" date="2019" name="Int. J. Syst. Evol. Microbiol.">
        <title>The Global Catalogue of Microorganisms (GCM) 10K type strain sequencing project: providing services to taxonomists for standard genome sequencing and annotation.</title>
        <authorList>
            <consortium name="The Broad Institute Genomics Platform"/>
            <consortium name="The Broad Institute Genome Sequencing Center for Infectious Disease"/>
            <person name="Wu L."/>
            <person name="Ma J."/>
        </authorList>
    </citation>
    <scope>NUCLEOTIDE SEQUENCE [LARGE SCALE GENOMIC DNA]</scope>
    <source>
        <strain evidence="1 2">JCM 17504</strain>
    </source>
</reference>
<name>A0AAV3UEA3_9EURY</name>
<dbReference type="Proteomes" id="UP001501729">
    <property type="component" value="Unassembled WGS sequence"/>
</dbReference>
<comment type="caution">
    <text evidence="1">The sequence shown here is derived from an EMBL/GenBank/DDBJ whole genome shotgun (WGS) entry which is preliminary data.</text>
</comment>
<accession>A0AAV3UEA3</accession>
<gene>
    <name evidence="1" type="ORF">GCM10025751_13160</name>
</gene>
<evidence type="ECO:0000313" key="2">
    <source>
        <dbReference type="Proteomes" id="UP001501729"/>
    </source>
</evidence>
<dbReference type="EMBL" id="BAABKX010000001">
    <property type="protein sequence ID" value="GAA5045336.1"/>
    <property type="molecule type" value="Genomic_DNA"/>
</dbReference>
<keyword evidence="2" id="KW-1185">Reference proteome</keyword>
<proteinExistence type="predicted"/>
<organism evidence="1 2">
    <name type="scientific">Haladaptatus pallidirubidus</name>
    <dbReference type="NCBI Taxonomy" id="1008152"/>
    <lineage>
        <taxon>Archaea</taxon>
        <taxon>Methanobacteriati</taxon>
        <taxon>Methanobacteriota</taxon>
        <taxon>Stenosarchaea group</taxon>
        <taxon>Halobacteria</taxon>
        <taxon>Halobacteriales</taxon>
        <taxon>Haladaptataceae</taxon>
        <taxon>Haladaptatus</taxon>
    </lineage>
</organism>
<evidence type="ECO:0000313" key="1">
    <source>
        <dbReference type="EMBL" id="GAA5045336.1"/>
    </source>
</evidence>
<dbReference type="RefSeq" id="WP_227776102.1">
    <property type="nucleotide sequence ID" value="NZ_JBHMAI010000001.1"/>
</dbReference>
<sequence>MVGEERLFDSLADFSGSVARSFDSLRATVRFDDNLRGDGSFFDVETRHVGKMELLEILIPNRFSHVFYDACASEYQGEFAELVGLGDLLVRVGDTRAVQHTSDDGMQCIVKAFGRDFKGVFAVDTVIEGDGGFPSPFGDGNPLRSVWVLFDRFVAQQAVGAVDECSRGCDEKDVFPAKRHFRGDVLVSETRLDDSRYAHAGNGQARILNPPGEHDTDKTGMITSIGLSCKSNDGVAIVACIPVTSGGRYENFKE</sequence>
<protein>
    <submittedName>
        <fullName evidence="1">Uncharacterized protein</fullName>
    </submittedName>
</protein>